<dbReference type="Pfam" id="PF00248">
    <property type="entry name" value="Aldo_ket_red"/>
    <property type="match status" value="1"/>
</dbReference>
<organism evidence="4 5">
    <name type="scientific">Acer yangbiense</name>
    <dbReference type="NCBI Taxonomy" id="1000413"/>
    <lineage>
        <taxon>Eukaryota</taxon>
        <taxon>Viridiplantae</taxon>
        <taxon>Streptophyta</taxon>
        <taxon>Embryophyta</taxon>
        <taxon>Tracheophyta</taxon>
        <taxon>Spermatophyta</taxon>
        <taxon>Magnoliopsida</taxon>
        <taxon>eudicotyledons</taxon>
        <taxon>Gunneridae</taxon>
        <taxon>Pentapetalae</taxon>
        <taxon>rosids</taxon>
        <taxon>malvids</taxon>
        <taxon>Sapindales</taxon>
        <taxon>Sapindaceae</taxon>
        <taxon>Hippocastanoideae</taxon>
        <taxon>Acereae</taxon>
        <taxon>Acer</taxon>
    </lineage>
</organism>
<dbReference type="PANTHER" id="PTHR43625:SF99">
    <property type="entry name" value="ALDO-KETO REDUCTASE 1-RELATED"/>
    <property type="match status" value="1"/>
</dbReference>
<keyword evidence="5" id="KW-1185">Reference proteome</keyword>
<evidence type="ECO:0000313" key="5">
    <source>
        <dbReference type="Proteomes" id="UP000323000"/>
    </source>
</evidence>
<evidence type="ECO:0000256" key="1">
    <source>
        <dbReference type="ARBA" id="ARBA00022857"/>
    </source>
</evidence>
<evidence type="ECO:0000259" key="3">
    <source>
        <dbReference type="Pfam" id="PF00248"/>
    </source>
</evidence>
<keyword evidence="2" id="KW-0560">Oxidoreductase</keyword>
<sequence length="277" mass="30557">MADNKKIQIPRLKLGNQRLEIKVSFWIEFRSGFVGNLVVSKLGFGCMGLTGVYNAPLAEVDGIAILIDAFNKGITFFDTADVYGSHTNGKALKQLPREKVQLATKFGIAGMGPDGIIVKGTPEYMRSCCEGSLKRLDVDYIDLYYQHRVDTSVPIEEKPHNSVDFALTVVLDPAHIPHANAAGGAAWLPYCVSVRLRYSFGENSNVSFIGMEGSHGGRASWFCTDEWEKCKQRVGRTVEVSGVSGGDPTQGRLRVVADTVQRTLNLCLQRLKLHFWS</sequence>
<dbReference type="AlphaFoldDB" id="A0A5C7I9Y5"/>
<dbReference type="PANTHER" id="PTHR43625">
    <property type="entry name" value="AFLATOXIN B1 ALDEHYDE REDUCTASE"/>
    <property type="match status" value="1"/>
</dbReference>
<reference evidence="5" key="1">
    <citation type="journal article" date="2019" name="Gigascience">
        <title>De novo genome assembly of the endangered Acer yangbiense, a plant species with extremely small populations endemic to Yunnan Province, China.</title>
        <authorList>
            <person name="Yang J."/>
            <person name="Wariss H.M."/>
            <person name="Tao L."/>
            <person name="Zhang R."/>
            <person name="Yun Q."/>
            <person name="Hollingsworth P."/>
            <person name="Dao Z."/>
            <person name="Luo G."/>
            <person name="Guo H."/>
            <person name="Ma Y."/>
            <person name="Sun W."/>
        </authorList>
    </citation>
    <scope>NUCLEOTIDE SEQUENCE [LARGE SCALE GENOMIC DNA]</scope>
    <source>
        <strain evidence="5">cv. Malutang</strain>
    </source>
</reference>
<dbReference type="OrthoDB" id="37537at2759"/>
<proteinExistence type="predicted"/>
<dbReference type="Proteomes" id="UP000323000">
    <property type="component" value="Chromosome 3"/>
</dbReference>
<dbReference type="InterPro" id="IPR050791">
    <property type="entry name" value="Aldo-Keto_reductase"/>
</dbReference>
<gene>
    <name evidence="4" type="ORF">EZV62_007269</name>
</gene>
<accession>A0A5C7I9Y5</accession>
<dbReference type="Gene3D" id="3.20.20.100">
    <property type="entry name" value="NADP-dependent oxidoreductase domain"/>
    <property type="match status" value="1"/>
</dbReference>
<dbReference type="InterPro" id="IPR023210">
    <property type="entry name" value="NADP_OxRdtase_dom"/>
</dbReference>
<dbReference type="EMBL" id="VAHF01000003">
    <property type="protein sequence ID" value="TXG65994.1"/>
    <property type="molecule type" value="Genomic_DNA"/>
</dbReference>
<protein>
    <recommendedName>
        <fullName evidence="3">NADP-dependent oxidoreductase domain-containing protein</fullName>
    </recommendedName>
</protein>
<dbReference type="GO" id="GO:0005737">
    <property type="term" value="C:cytoplasm"/>
    <property type="evidence" value="ECO:0007669"/>
    <property type="project" value="TreeGrafter"/>
</dbReference>
<dbReference type="GO" id="GO:0016491">
    <property type="term" value="F:oxidoreductase activity"/>
    <property type="evidence" value="ECO:0007669"/>
    <property type="project" value="UniProtKB-KW"/>
</dbReference>
<comment type="caution">
    <text evidence="4">The sequence shown here is derived from an EMBL/GenBank/DDBJ whole genome shotgun (WGS) entry which is preliminary data.</text>
</comment>
<dbReference type="InterPro" id="IPR036812">
    <property type="entry name" value="NAD(P)_OxRdtase_dom_sf"/>
</dbReference>
<dbReference type="SUPFAM" id="SSF51430">
    <property type="entry name" value="NAD(P)-linked oxidoreductase"/>
    <property type="match status" value="1"/>
</dbReference>
<evidence type="ECO:0000256" key="2">
    <source>
        <dbReference type="ARBA" id="ARBA00023002"/>
    </source>
</evidence>
<keyword evidence="1" id="KW-0521">NADP</keyword>
<evidence type="ECO:0000313" key="4">
    <source>
        <dbReference type="EMBL" id="TXG65994.1"/>
    </source>
</evidence>
<name>A0A5C7I9Y5_9ROSI</name>
<feature type="domain" description="NADP-dependent oxidoreductase" evidence="3">
    <location>
        <begin position="41"/>
        <end position="157"/>
    </location>
</feature>